<evidence type="ECO:0000313" key="2">
    <source>
        <dbReference type="Proteomes" id="UP000019277"/>
    </source>
</evidence>
<reference evidence="1 2" key="1">
    <citation type="journal article" date="2014" name="Genome Announc.">
        <title>Draft Genome Sequence of the Antitrypanosomally Active Sponge-Associated Bacterium Actinokineospora sp. Strain EG49.</title>
        <authorList>
            <person name="Harjes J."/>
            <person name="Ryu T."/>
            <person name="Abdelmohsen U.R."/>
            <person name="Moitinho-Silva L."/>
            <person name="Horn H."/>
            <person name="Ravasi T."/>
            <person name="Hentschel U."/>
        </authorList>
    </citation>
    <scope>NUCLEOTIDE SEQUENCE [LARGE SCALE GENOMIC DNA]</scope>
    <source>
        <strain evidence="1 2">EG49</strain>
    </source>
</reference>
<evidence type="ECO:0000313" key="1">
    <source>
        <dbReference type="EMBL" id="EWC60496.1"/>
    </source>
</evidence>
<dbReference type="RefSeq" id="WP_052021414.1">
    <property type="nucleotide sequence ID" value="NZ_AYXG01000155.1"/>
</dbReference>
<comment type="caution">
    <text evidence="1">The sequence shown here is derived from an EMBL/GenBank/DDBJ whole genome shotgun (WGS) entry which is preliminary data.</text>
</comment>
<dbReference type="AlphaFoldDB" id="W7IVP7"/>
<name>W7IVP7_9PSEU</name>
<protein>
    <submittedName>
        <fullName evidence="1">Uncharacterized protein</fullName>
    </submittedName>
</protein>
<dbReference type="Proteomes" id="UP000019277">
    <property type="component" value="Unassembled WGS sequence"/>
</dbReference>
<proteinExistence type="predicted"/>
<sequence>MTARIEIAKLARLLGEDPARFGYLARVPPADVRAVRERATEVLFDANRAAYERIAAASRLVPNAITASVAQRAFGPVMCARVASVLEPERALDLAGRLGTTFLADVATHLDPRRAGPIVGTLPPARVVEVAHELVRRRDFLTMGRFVGDVPEHTLRAVVTALDEDSLVRVALHSDSHDHFPALFAMITTVRLPAFLHPIAADDDLATDVLPLLATLDEAGLRRLAATAEELSTVDRKKLRAAAERTATTTGLGPLAAALGIH</sequence>
<keyword evidence="2" id="KW-1185">Reference proteome</keyword>
<dbReference type="STRING" id="909613.UO65_4164"/>
<dbReference type="EMBL" id="AYXG01000155">
    <property type="protein sequence ID" value="EWC60496.1"/>
    <property type="molecule type" value="Genomic_DNA"/>
</dbReference>
<dbReference type="OrthoDB" id="4529786at2"/>
<gene>
    <name evidence="1" type="ORF">UO65_4164</name>
</gene>
<organism evidence="1 2">
    <name type="scientific">Actinokineospora spheciospongiae</name>
    <dbReference type="NCBI Taxonomy" id="909613"/>
    <lineage>
        <taxon>Bacteria</taxon>
        <taxon>Bacillati</taxon>
        <taxon>Actinomycetota</taxon>
        <taxon>Actinomycetes</taxon>
        <taxon>Pseudonocardiales</taxon>
        <taxon>Pseudonocardiaceae</taxon>
        <taxon>Actinokineospora</taxon>
    </lineage>
</organism>
<dbReference type="eggNOG" id="COG2239">
    <property type="taxonomic scope" value="Bacteria"/>
</dbReference>
<accession>W7IVP7</accession>